<dbReference type="InterPro" id="IPR020103">
    <property type="entry name" value="PsdUridine_synth_cat_dom_sf"/>
</dbReference>
<accession>A0A7S3FGV7</accession>
<comment type="subcellular location">
    <subcellularLocation>
        <location evidence="2">Nucleus</location>
    </subcellularLocation>
</comment>
<dbReference type="AlphaFoldDB" id="A0A7S3FGV7"/>
<gene>
    <name evidence="13" type="ORF">PSIN1315_LOCUS11289</name>
</gene>
<keyword evidence="4" id="KW-0507">mRNA processing</keyword>
<dbReference type="GO" id="GO:0003723">
    <property type="term" value="F:RNA binding"/>
    <property type="evidence" value="ECO:0007669"/>
    <property type="project" value="InterPro"/>
</dbReference>
<dbReference type="InterPro" id="IPR001406">
    <property type="entry name" value="PsdUridine_synth_TruA"/>
</dbReference>
<dbReference type="GO" id="GO:0006397">
    <property type="term" value="P:mRNA processing"/>
    <property type="evidence" value="ECO:0007669"/>
    <property type="project" value="UniProtKB-KW"/>
</dbReference>
<evidence type="ECO:0000256" key="9">
    <source>
        <dbReference type="PIRSR" id="PIRSR641708-1"/>
    </source>
</evidence>
<dbReference type="GO" id="GO:0005634">
    <property type="term" value="C:nucleus"/>
    <property type="evidence" value="ECO:0007669"/>
    <property type="project" value="UniProtKB-SubCell"/>
</dbReference>
<dbReference type="SUPFAM" id="SSF55120">
    <property type="entry name" value="Pseudouridine synthase"/>
    <property type="match status" value="1"/>
</dbReference>
<organism evidence="13">
    <name type="scientific">Prasinoderma singulare</name>
    <dbReference type="NCBI Taxonomy" id="676789"/>
    <lineage>
        <taxon>Eukaryota</taxon>
        <taxon>Viridiplantae</taxon>
        <taxon>Prasinodermophyta</taxon>
        <taxon>Prasinodermophyceae</taxon>
        <taxon>Prasinodermales</taxon>
        <taxon>Prasinodermaceae</taxon>
        <taxon>Prasinoderma</taxon>
    </lineage>
</organism>
<feature type="region of interest" description="Disordered" evidence="11">
    <location>
        <begin position="370"/>
        <end position="397"/>
    </location>
</feature>
<evidence type="ECO:0000313" key="13">
    <source>
        <dbReference type="EMBL" id="CAE0147352.1"/>
    </source>
</evidence>
<evidence type="ECO:0000256" key="1">
    <source>
        <dbReference type="ARBA" id="ARBA00001166"/>
    </source>
</evidence>
<feature type="binding site" evidence="10">
    <location>
        <position position="107"/>
    </location>
    <ligand>
        <name>substrate</name>
    </ligand>
</feature>
<evidence type="ECO:0000256" key="2">
    <source>
        <dbReference type="ARBA" id="ARBA00004123"/>
    </source>
</evidence>
<dbReference type="InterPro" id="IPR041708">
    <property type="entry name" value="PUS1/PUS2-like"/>
</dbReference>
<dbReference type="InterPro" id="IPR020095">
    <property type="entry name" value="PsdUridine_synth_TruA_C"/>
</dbReference>
<evidence type="ECO:0000256" key="3">
    <source>
        <dbReference type="ARBA" id="ARBA00009375"/>
    </source>
</evidence>
<feature type="active site" description="Nucleophile" evidence="9">
    <location>
        <position position="44"/>
    </location>
</feature>
<dbReference type="EMBL" id="HBHY01017481">
    <property type="protein sequence ID" value="CAE0147352.1"/>
    <property type="molecule type" value="Transcribed_RNA"/>
</dbReference>
<dbReference type="GO" id="GO:0031119">
    <property type="term" value="P:tRNA pseudouridine synthesis"/>
    <property type="evidence" value="ECO:0007669"/>
    <property type="project" value="InterPro"/>
</dbReference>
<dbReference type="GO" id="GO:1990481">
    <property type="term" value="P:mRNA pseudouridine synthesis"/>
    <property type="evidence" value="ECO:0007669"/>
    <property type="project" value="TreeGrafter"/>
</dbReference>
<evidence type="ECO:0000256" key="5">
    <source>
        <dbReference type="ARBA" id="ARBA00022694"/>
    </source>
</evidence>
<evidence type="ECO:0000256" key="10">
    <source>
        <dbReference type="PIRSR" id="PIRSR641708-2"/>
    </source>
</evidence>
<comment type="similarity">
    <text evidence="3">Belongs to the tRNA pseudouridine synthase TruA family.</text>
</comment>
<evidence type="ECO:0000256" key="11">
    <source>
        <dbReference type="SAM" id="MobiDB-lite"/>
    </source>
</evidence>
<dbReference type="FunFam" id="3.30.70.580:FF:000002">
    <property type="entry name" value="tRNA pseudouridine synthase"/>
    <property type="match status" value="1"/>
</dbReference>
<evidence type="ECO:0000256" key="7">
    <source>
        <dbReference type="ARBA" id="ARBA00023242"/>
    </source>
</evidence>
<keyword evidence="7" id="KW-0539">Nucleus</keyword>
<dbReference type="PANTHER" id="PTHR11142">
    <property type="entry name" value="PSEUDOURIDYLATE SYNTHASE"/>
    <property type="match status" value="1"/>
</dbReference>
<evidence type="ECO:0000256" key="6">
    <source>
        <dbReference type="ARBA" id="ARBA00023235"/>
    </source>
</evidence>
<dbReference type="InterPro" id="IPR020094">
    <property type="entry name" value="TruA/RsuA/RluB/E/F_N"/>
</dbReference>
<dbReference type="InterPro" id="IPR020097">
    <property type="entry name" value="PsdUridine_synth_TruA_a/b_dom"/>
</dbReference>
<dbReference type="Pfam" id="PF01416">
    <property type="entry name" value="PseudoU_synth_1"/>
    <property type="match status" value="1"/>
</dbReference>
<dbReference type="Gene3D" id="3.30.70.660">
    <property type="entry name" value="Pseudouridine synthase I, catalytic domain, C-terminal subdomain"/>
    <property type="match status" value="1"/>
</dbReference>
<protein>
    <recommendedName>
        <fullName evidence="12">Pseudouridine synthase I TruA alpha/beta domain-containing protein</fullName>
    </recommendedName>
</protein>
<name>A0A7S3FGV7_9VIRI</name>
<feature type="compositionally biased region" description="Basic and acidic residues" evidence="11">
    <location>
        <begin position="370"/>
        <end position="388"/>
    </location>
</feature>
<feature type="domain" description="Pseudouridine synthase I TruA alpha/beta" evidence="12">
    <location>
        <begin position="200"/>
        <end position="304"/>
    </location>
</feature>
<evidence type="ECO:0000259" key="12">
    <source>
        <dbReference type="Pfam" id="PF01416"/>
    </source>
</evidence>
<evidence type="ECO:0000256" key="4">
    <source>
        <dbReference type="ARBA" id="ARBA00022664"/>
    </source>
</evidence>
<dbReference type="PANTHER" id="PTHR11142:SF4">
    <property type="entry name" value="PSEUDOURIDYLATE SYNTHASE 1 HOMOLOG"/>
    <property type="match status" value="1"/>
</dbReference>
<keyword evidence="5" id="KW-0819">tRNA processing</keyword>
<reference evidence="13" key="1">
    <citation type="submission" date="2021-01" db="EMBL/GenBank/DDBJ databases">
        <authorList>
            <person name="Corre E."/>
            <person name="Pelletier E."/>
            <person name="Niang G."/>
            <person name="Scheremetjew M."/>
            <person name="Finn R."/>
            <person name="Kale V."/>
            <person name="Holt S."/>
            <person name="Cochrane G."/>
            <person name="Meng A."/>
            <person name="Brown T."/>
            <person name="Cohen L."/>
        </authorList>
    </citation>
    <scope>NUCLEOTIDE SEQUENCE</scope>
    <source>
        <strain evidence="13">RCC927</strain>
    </source>
</reference>
<dbReference type="FunFam" id="3.30.70.660:FF:000002">
    <property type="entry name" value="tRNA pseudouridine synthase"/>
    <property type="match status" value="1"/>
</dbReference>
<evidence type="ECO:0000256" key="8">
    <source>
        <dbReference type="ARBA" id="ARBA00036943"/>
    </source>
</evidence>
<keyword evidence="6" id="KW-0413">Isomerase</keyword>
<sequence>MQRNPGQRTIESELEDALHKAGLISKQNYGDPSRVHWSRASRTDKGVSAVGQVVSLKMQMAYGEDEAGLEATKEAINKFLPPQVRVMGVRRTVAGFSAKNHCDRRKYEYVLPLFAFNPNACAKRSHEERKAAFEAAQAAAKEGAQVGAQASEAGAQGASADGAASADSFAQKVLAVRELDTAGGWCWSDEVKHRMEETLQEFKGTHNFHNYAARVRFEDKNAKRYMVSFEVSDPFEVDGVQLVRTTIIGQSFMLNQIRKMMGAALAAARGAAYPGYVREALRASRHVATPLAPEVGLFLHECIFKAYNDRWAGHVANKALTMDEFSDETEAFKRKFLYPHMVRDECNEGTVAAFVRSLNPGNFVCFAKPDERPKGWDKAPSRNEERRGGGGGGRGRH</sequence>
<dbReference type="GO" id="GO:0009982">
    <property type="term" value="F:pseudouridine synthase activity"/>
    <property type="evidence" value="ECO:0007669"/>
    <property type="project" value="InterPro"/>
</dbReference>
<proteinExistence type="inferred from homology"/>
<dbReference type="CDD" id="cd02568">
    <property type="entry name" value="PseudoU_synth_PUS1_PUS2"/>
    <property type="match status" value="1"/>
</dbReference>
<dbReference type="Gene3D" id="3.30.70.580">
    <property type="entry name" value="Pseudouridine synthase I, catalytic domain, N-terminal subdomain"/>
    <property type="match status" value="1"/>
</dbReference>
<comment type="catalytic activity">
    <reaction evidence="8">
        <text>a uridine in tRNA = a pseudouridine in tRNA</text>
        <dbReference type="Rhea" id="RHEA:54572"/>
        <dbReference type="Rhea" id="RHEA-COMP:13339"/>
        <dbReference type="Rhea" id="RHEA-COMP:13934"/>
        <dbReference type="ChEBI" id="CHEBI:65314"/>
        <dbReference type="ChEBI" id="CHEBI:65315"/>
    </reaction>
</comment>
<comment type="catalytic activity">
    <reaction evidence="1">
        <text>a uridine in mRNA = a pseudouridine in mRNA</text>
        <dbReference type="Rhea" id="RHEA:56644"/>
        <dbReference type="Rhea" id="RHEA-COMP:14658"/>
        <dbReference type="Rhea" id="RHEA-COMP:14659"/>
        <dbReference type="ChEBI" id="CHEBI:65314"/>
        <dbReference type="ChEBI" id="CHEBI:65315"/>
    </reaction>
</comment>